<protein>
    <submittedName>
        <fullName evidence="1">ORF10</fullName>
    </submittedName>
</protein>
<proteinExistence type="predicted"/>
<reference evidence="1" key="1">
    <citation type="journal article" date="2023" name="Front. Mar. Sci.">
        <title>Tracing the invertebrate herpesviruses in the global sequence datasets.</title>
        <authorList>
            <person name="Rosani U."/>
            <person name="Gaia M."/>
            <person name="Delmont T.O."/>
            <person name="Krupovic M."/>
        </authorList>
    </citation>
    <scope>NUCLEOTIDE SEQUENCE</scope>
    <source>
        <strain evidence="1">MalacoHV4/Med/2018 155</strain>
    </source>
</reference>
<sequence length="613" mass="69282">MSGIFCYLEIPITGVKQVFSSKQLKLTMDLVLNMSPKDFITYYTLNTDEVLNMCDTYLGDLITQTSQTNCLKATSFSTMVYLKQCATLAGRSYQNVILEATKDLQSVVALSLETVSRKITNDVKTYYDTSNDVMPGMLKQLSLFISNCGINYDHMIPKTNRRKRKPGRSTSMVKPPTITNIHTLYSYIYKQTGYEADTIFGIILYALMHTVPQNHCKKPNTLHTTAHGSLYRSLSGKRFTSAKGVKCSTSVLRTRCVLDTPECVVLPPSVVVLYLLVPYLITRSSRTKVLKQTGENAVHLATLHGDIVPIVSEQFPTSHFWQCDANNMLPIETCLVSMLTSPDNNKVLSFLQCANVMDMYKCEYDGGGLRDTTLNNIRNVLMNLVYKGEVVITSSMLHAYPALTSVYGSCRERFLVAQLHKLPGEHNDEIIDQTRRDTLSTFDDYAMGGICISIIDLTKTADKLLYDNLLQPLWKHWFKVDAAASSSSDTNTRFNERHADILRRIVQHMAPSDRYVLQLMTEFTSHTKNQTVCDRMRDSSFTVDAYKSPTGIDLGVICCPTLCTNRSSLYGYIYLLYLHDTRMNDYSRYVTNVITVLNRCKSIAKTVGRMHTH</sequence>
<reference evidence="1" key="2">
    <citation type="submission" date="2023-01" db="EMBL/GenBank/DDBJ databases">
        <authorList>
            <person name="Rosani U."/>
            <person name="Delmont T.O."/>
            <person name="Gaia M."/>
            <person name="Krupovic M."/>
        </authorList>
    </citation>
    <scope>NUCLEOTIDE SEQUENCE</scope>
    <source>
        <strain evidence="1">MalacoHV4/Med/2018 155</strain>
    </source>
</reference>
<organism evidence="1">
    <name type="scientific">Malaco herpesvirus 4</name>
    <dbReference type="NCBI Taxonomy" id="3031800"/>
    <lineage>
        <taxon>Viruses</taxon>
        <taxon>Duplodnaviria</taxon>
        <taxon>Heunggongvirae</taxon>
        <taxon>Peploviricota</taxon>
        <taxon>Herviviricetes</taxon>
        <taxon>Herpesvirales</taxon>
        <taxon>Malacoherpesviridae</taxon>
    </lineage>
</organism>
<accession>A0AA48P7M9</accession>
<evidence type="ECO:0000313" key="1">
    <source>
        <dbReference type="EMBL" id="DBA11624.1"/>
    </source>
</evidence>
<name>A0AA48P7M9_9VIRU</name>
<dbReference type="EMBL" id="BK063065">
    <property type="protein sequence ID" value="DBA11624.1"/>
    <property type="molecule type" value="Genomic_DNA"/>
</dbReference>